<feature type="compositionally biased region" description="Polar residues" evidence="1">
    <location>
        <begin position="335"/>
        <end position="348"/>
    </location>
</feature>
<organism evidence="5 6">
    <name type="scientific">Candidatus Egerieisoma faecipullorum</name>
    <dbReference type="NCBI Taxonomy" id="2840963"/>
    <lineage>
        <taxon>Bacteria</taxon>
        <taxon>Bacillati</taxon>
        <taxon>Bacillota</taxon>
        <taxon>Clostridia</taxon>
        <taxon>Eubacteriales</taxon>
        <taxon>Clostridiaceae</taxon>
        <taxon>Clostridiaceae incertae sedis</taxon>
        <taxon>Candidatus Egerieisoma</taxon>
    </lineage>
</organism>
<gene>
    <name evidence="5" type="ORF">IAD50_02310</name>
</gene>
<dbReference type="InterPro" id="IPR025711">
    <property type="entry name" value="PepSY"/>
</dbReference>
<keyword evidence="2" id="KW-0472">Membrane</keyword>
<feature type="compositionally biased region" description="Low complexity" evidence="1">
    <location>
        <begin position="421"/>
        <end position="431"/>
    </location>
</feature>
<dbReference type="EMBL" id="DVMM01000047">
    <property type="protein sequence ID" value="HIU29110.1"/>
    <property type="molecule type" value="Genomic_DNA"/>
</dbReference>
<dbReference type="AlphaFoldDB" id="A0A9D1I8Z3"/>
<dbReference type="Proteomes" id="UP000824089">
    <property type="component" value="Unassembled WGS sequence"/>
</dbReference>
<comment type="caution">
    <text evidence="5">The sequence shown here is derived from an EMBL/GenBank/DDBJ whole genome shotgun (WGS) entry which is preliminary data.</text>
</comment>
<evidence type="ECO:0000256" key="1">
    <source>
        <dbReference type="SAM" id="MobiDB-lite"/>
    </source>
</evidence>
<evidence type="ECO:0000256" key="2">
    <source>
        <dbReference type="SAM" id="Phobius"/>
    </source>
</evidence>
<evidence type="ECO:0000313" key="5">
    <source>
        <dbReference type="EMBL" id="HIU29110.1"/>
    </source>
</evidence>
<reference evidence="5" key="2">
    <citation type="journal article" date="2021" name="PeerJ">
        <title>Extensive microbial diversity within the chicken gut microbiome revealed by metagenomics and culture.</title>
        <authorList>
            <person name="Gilroy R."/>
            <person name="Ravi A."/>
            <person name="Getino M."/>
            <person name="Pursley I."/>
            <person name="Horton D.L."/>
            <person name="Alikhan N.F."/>
            <person name="Baker D."/>
            <person name="Gharbi K."/>
            <person name="Hall N."/>
            <person name="Watson M."/>
            <person name="Adriaenssens E.M."/>
            <person name="Foster-Nyarko E."/>
            <person name="Jarju S."/>
            <person name="Secka A."/>
            <person name="Antonio M."/>
            <person name="Oren A."/>
            <person name="Chaudhuri R.R."/>
            <person name="La Ragione R."/>
            <person name="Hildebrand F."/>
            <person name="Pallen M.J."/>
        </authorList>
    </citation>
    <scope>NUCLEOTIDE SEQUENCE</scope>
    <source>
        <strain evidence="5">CHK195-4489</strain>
    </source>
</reference>
<accession>A0A9D1I8Z3</accession>
<keyword evidence="2" id="KW-1133">Transmembrane helix</keyword>
<evidence type="ECO:0000259" key="3">
    <source>
        <dbReference type="Pfam" id="PF03413"/>
    </source>
</evidence>
<protein>
    <submittedName>
        <fullName evidence="5">PepSY domain-containing protein</fullName>
    </submittedName>
</protein>
<feature type="compositionally biased region" description="Pro residues" evidence="1">
    <location>
        <begin position="432"/>
        <end position="445"/>
    </location>
</feature>
<feature type="region of interest" description="Disordered" evidence="1">
    <location>
        <begin position="1"/>
        <end position="24"/>
    </location>
</feature>
<evidence type="ECO:0000259" key="4">
    <source>
        <dbReference type="Pfam" id="PF23750"/>
    </source>
</evidence>
<feature type="domain" description="PepSY" evidence="3">
    <location>
        <begin position="265"/>
        <end position="326"/>
    </location>
</feature>
<dbReference type="InterPro" id="IPR055431">
    <property type="entry name" value="RsgI_M"/>
</dbReference>
<feature type="region of interest" description="Disordered" evidence="1">
    <location>
        <begin position="328"/>
        <end position="349"/>
    </location>
</feature>
<feature type="region of interest" description="Disordered" evidence="1">
    <location>
        <begin position="415"/>
        <end position="447"/>
    </location>
</feature>
<dbReference type="Pfam" id="PF03413">
    <property type="entry name" value="PepSY"/>
    <property type="match status" value="3"/>
</dbReference>
<feature type="domain" description="PepSY" evidence="3">
    <location>
        <begin position="449"/>
        <end position="512"/>
    </location>
</feature>
<reference evidence="5" key="1">
    <citation type="submission" date="2020-10" db="EMBL/GenBank/DDBJ databases">
        <authorList>
            <person name="Gilroy R."/>
        </authorList>
    </citation>
    <scope>NUCLEOTIDE SEQUENCE</scope>
    <source>
        <strain evidence="5">CHK195-4489</strain>
    </source>
</reference>
<feature type="domain" description="PepSY" evidence="3">
    <location>
        <begin position="353"/>
        <end position="414"/>
    </location>
</feature>
<dbReference type="Gene3D" id="3.10.450.40">
    <property type="match status" value="3"/>
</dbReference>
<keyword evidence="2" id="KW-0812">Transmembrane</keyword>
<proteinExistence type="predicted"/>
<evidence type="ECO:0000313" key="6">
    <source>
        <dbReference type="Proteomes" id="UP000824089"/>
    </source>
</evidence>
<dbReference type="Pfam" id="PF23750">
    <property type="entry name" value="RsgI_M"/>
    <property type="match status" value="1"/>
</dbReference>
<sequence>MKQKEVEQRVRNAMEHAAPDKADEILNACSGRPEASEAPLPERKKKSSHIMRICAAAAAAVIVFVSVWLIAGYRTTRTVDSIVMLDVNPSFSLSVNAKETVLAVEALNEDARSVLGDMELSGVSLEVAINALIGSMLQNGYLDELQNSILVSVENDDANRSEQLRAKVASAINSCMSGDQLEGAVLSQTVSGSDDALKALAEQYGISLGKAALIQEVLSQDATLTFADLAGLSVNEIALISNSKQQTSGEISVSQTGTVSTKAYIGRDEALAAACAHAGVQTEDLLQTEVEFDSENGVMVYEVEFRVGNTEYEYDIDAKTGEILKQKIEDKTPGQDPSTNPGDPSGDQSFIGEAAAQEAALKHAGYSASDAAYIRSSVEYDDGRAEYYEVEFRVGNTAYEYKIDLYSGAVLAHETETRPQSSAGATTSPSATPTPAPATPTPAPSAPYIGEEAAKAAAFAHAGVDASSVVKLEIEFDFDDDHGPVYEIEFHSGRMEFDYEIDARTGAILKSESDFDD</sequence>
<feature type="domain" description="Anti-sigma factor RsgI-like middle" evidence="4">
    <location>
        <begin position="81"/>
        <end position="216"/>
    </location>
</feature>
<feature type="transmembrane region" description="Helical" evidence="2">
    <location>
        <begin position="50"/>
        <end position="71"/>
    </location>
</feature>
<name>A0A9D1I8Z3_9CLOT</name>